<keyword evidence="1" id="KW-1133">Transmembrane helix</keyword>
<keyword evidence="1" id="KW-0812">Transmembrane</keyword>
<dbReference type="PANTHER" id="PTHR28640">
    <property type="entry name" value="ADP-RIBOSYLATION FACTOR-LIKE PROTEIN 6-INTERACTING PROTEIN 6"/>
    <property type="match status" value="1"/>
</dbReference>
<organism evidence="2 3">
    <name type="scientific">Microcaecilia unicolor</name>
    <dbReference type="NCBI Taxonomy" id="1415580"/>
    <lineage>
        <taxon>Eukaryota</taxon>
        <taxon>Metazoa</taxon>
        <taxon>Chordata</taxon>
        <taxon>Craniata</taxon>
        <taxon>Vertebrata</taxon>
        <taxon>Euteleostomi</taxon>
        <taxon>Amphibia</taxon>
        <taxon>Gymnophiona</taxon>
        <taxon>Siphonopidae</taxon>
        <taxon>Microcaecilia</taxon>
    </lineage>
</organism>
<protein>
    <submittedName>
        <fullName evidence="3">ADP-ribosylation factor-like protein 6-interacting protein 6 isoform X1</fullName>
    </submittedName>
</protein>
<proteinExistence type="predicted"/>
<keyword evidence="2" id="KW-1185">Reference proteome</keyword>
<keyword evidence="1" id="KW-0472">Membrane</keyword>
<dbReference type="InterPro" id="IPR029383">
    <property type="entry name" value="ARL6IP6"/>
</dbReference>
<dbReference type="InParanoid" id="A0A6P7YSX9"/>
<dbReference type="FunCoup" id="A0A6P7YSX9">
    <property type="interactions" value="999"/>
</dbReference>
<name>A0A6P7YSX9_9AMPH</name>
<dbReference type="KEGG" id="muo:115474809"/>
<dbReference type="GeneID" id="115474809"/>
<accession>A0A6P7YSX9</accession>
<dbReference type="RefSeq" id="XP_030066334.1">
    <property type="nucleotide sequence ID" value="XM_030210474.1"/>
</dbReference>
<dbReference type="OrthoDB" id="10070125at2759"/>
<dbReference type="PANTHER" id="PTHR28640:SF1">
    <property type="entry name" value="ADP-RIBOSYLATION FACTOR-LIKE PROTEIN 6-INTERACTING PROTEIN 6"/>
    <property type="match status" value="1"/>
</dbReference>
<evidence type="ECO:0000313" key="2">
    <source>
        <dbReference type="Proteomes" id="UP000515156"/>
    </source>
</evidence>
<reference evidence="3" key="1">
    <citation type="submission" date="2025-08" db="UniProtKB">
        <authorList>
            <consortium name="RefSeq"/>
        </authorList>
    </citation>
    <scope>IDENTIFICATION</scope>
</reference>
<evidence type="ECO:0000313" key="3">
    <source>
        <dbReference type="RefSeq" id="XP_030066334.1"/>
    </source>
</evidence>
<sequence>MMRSSESELFLYPVMDSSEPVDLGSKIFARNKKWPSRVLSMFCCLVILSVVAFLLAFVYVIMKDLRSEKERHDDGLETSLLGFWSLLILSLTVGLSCCSFSWTVTYFDSFEPGMFPPTPLSPARFRTNKRSWFLGTKYADLMKNFKKMIGFIAPKKPECFWVKWWPRWF</sequence>
<feature type="transmembrane region" description="Helical" evidence="1">
    <location>
        <begin position="82"/>
        <end position="107"/>
    </location>
</feature>
<dbReference type="AlphaFoldDB" id="A0A6P7YSX9"/>
<gene>
    <name evidence="3" type="primary">LOC115474809</name>
</gene>
<evidence type="ECO:0000256" key="1">
    <source>
        <dbReference type="SAM" id="Phobius"/>
    </source>
</evidence>
<dbReference type="Pfam" id="PF15062">
    <property type="entry name" value="ARL6IP6"/>
    <property type="match status" value="1"/>
</dbReference>
<dbReference type="Proteomes" id="UP000515156">
    <property type="component" value="Chromosome 7"/>
</dbReference>
<feature type="transmembrane region" description="Helical" evidence="1">
    <location>
        <begin position="38"/>
        <end position="62"/>
    </location>
</feature>